<evidence type="ECO:0000313" key="6">
    <source>
        <dbReference type="Proteomes" id="UP000017836"/>
    </source>
</evidence>
<gene>
    <name evidence="5" type="ORF">AMTR_s00112p00022870</name>
</gene>
<organism evidence="5 6">
    <name type="scientific">Amborella trichopoda</name>
    <dbReference type="NCBI Taxonomy" id="13333"/>
    <lineage>
        <taxon>Eukaryota</taxon>
        <taxon>Viridiplantae</taxon>
        <taxon>Streptophyta</taxon>
        <taxon>Embryophyta</taxon>
        <taxon>Tracheophyta</taxon>
        <taxon>Spermatophyta</taxon>
        <taxon>Magnoliopsida</taxon>
        <taxon>Amborellales</taxon>
        <taxon>Amborellaceae</taxon>
        <taxon>Amborella</taxon>
    </lineage>
</organism>
<dbReference type="eggNOG" id="KOG2467">
    <property type="taxonomic scope" value="Eukaryota"/>
</dbReference>
<keyword evidence="6" id="KW-1185">Reference proteome</keyword>
<dbReference type="SUPFAM" id="SSF53383">
    <property type="entry name" value="PLP-dependent transferases"/>
    <property type="match status" value="1"/>
</dbReference>
<dbReference type="PANTHER" id="PTHR11680:SF7">
    <property type="entry name" value="SERINE HYDROXYMETHYLTRANSFERASE 7"/>
    <property type="match status" value="1"/>
</dbReference>
<dbReference type="STRING" id="13333.W1NXN0"/>
<sequence>MDISDTRSNLSLWFNAHSFADKDEAYGLVRTPIANDSICFQLDWSFSNDQSSNFASSIPLQLLEQSDYGNSGNCVEVTEVKEQREEEFSILGYPTCLKRRREKEGSVVSAQKRQQHESCSSSPMDLEARRMAVRARGKQHLATIDPHLWALMWKGFERVSENFVSSCSRSFRESPYEQVFREFAWCLAYSCTSANFAVYTGLILPKDRIMGLDSPSGSHFSNGCYTPSGQKVSGASIFFGKTSEIHYGTIFINI</sequence>
<dbReference type="GO" id="GO:0035999">
    <property type="term" value="P:tetrahydrofolate interconversion"/>
    <property type="evidence" value="ECO:0007669"/>
    <property type="project" value="UniProtKB-UniPathway"/>
</dbReference>
<keyword evidence="3" id="KW-0663">Pyridoxal phosphate</keyword>
<dbReference type="Gramene" id="ERN00099">
    <property type="protein sequence ID" value="ERN00099"/>
    <property type="gene ID" value="AMTR_s00112p00022870"/>
</dbReference>
<name>W1NXN0_AMBTC</name>
<dbReference type="AlphaFoldDB" id="W1NXN0"/>
<evidence type="ECO:0000256" key="1">
    <source>
        <dbReference type="ARBA" id="ARBA00001528"/>
    </source>
</evidence>
<accession>W1NXN0</accession>
<comment type="catalytic activity">
    <reaction evidence="1">
        <text>(6R)-5,10-methylene-5,6,7,8-tetrahydrofolate + glycine + H2O = (6S)-5,6,7,8-tetrahydrofolate + L-serine</text>
        <dbReference type="Rhea" id="RHEA:15481"/>
        <dbReference type="ChEBI" id="CHEBI:15377"/>
        <dbReference type="ChEBI" id="CHEBI:15636"/>
        <dbReference type="ChEBI" id="CHEBI:33384"/>
        <dbReference type="ChEBI" id="CHEBI:57305"/>
        <dbReference type="ChEBI" id="CHEBI:57453"/>
        <dbReference type="EC" id="2.1.2.1"/>
    </reaction>
</comment>
<dbReference type="InterPro" id="IPR039429">
    <property type="entry name" value="SHMT-like_dom"/>
</dbReference>
<dbReference type="Gene3D" id="3.40.640.10">
    <property type="entry name" value="Type I PLP-dependent aspartate aminotransferase-like (Major domain)"/>
    <property type="match status" value="1"/>
</dbReference>
<feature type="domain" description="Serine hydroxymethyltransferase-like" evidence="4">
    <location>
        <begin position="187"/>
        <end position="241"/>
    </location>
</feature>
<dbReference type="InterPro" id="IPR015421">
    <property type="entry name" value="PyrdxlP-dep_Trfase_major"/>
</dbReference>
<dbReference type="HOGENOM" id="CLU_085859_0_0_1"/>
<evidence type="ECO:0000313" key="5">
    <source>
        <dbReference type="EMBL" id="ERN00099.1"/>
    </source>
</evidence>
<dbReference type="Proteomes" id="UP000017836">
    <property type="component" value="Unassembled WGS sequence"/>
</dbReference>
<dbReference type="EMBL" id="KI394952">
    <property type="protein sequence ID" value="ERN00099.1"/>
    <property type="molecule type" value="Genomic_DNA"/>
</dbReference>
<comment type="cofactor">
    <cofactor evidence="2">
        <name>pyridoxal 5'-phosphate</name>
        <dbReference type="ChEBI" id="CHEBI:597326"/>
    </cofactor>
</comment>
<dbReference type="UniPathway" id="UPA00193"/>
<reference evidence="6" key="1">
    <citation type="journal article" date="2013" name="Science">
        <title>The Amborella genome and the evolution of flowering plants.</title>
        <authorList>
            <consortium name="Amborella Genome Project"/>
        </authorList>
    </citation>
    <scope>NUCLEOTIDE SEQUENCE [LARGE SCALE GENOMIC DNA]</scope>
</reference>
<evidence type="ECO:0000256" key="3">
    <source>
        <dbReference type="ARBA" id="ARBA00022898"/>
    </source>
</evidence>
<dbReference type="Pfam" id="PF00464">
    <property type="entry name" value="SHMT"/>
    <property type="match status" value="1"/>
</dbReference>
<evidence type="ECO:0000256" key="2">
    <source>
        <dbReference type="ARBA" id="ARBA00001933"/>
    </source>
</evidence>
<dbReference type="InterPro" id="IPR049943">
    <property type="entry name" value="Ser_HO-MeTrfase-like"/>
</dbReference>
<proteinExistence type="predicted"/>
<dbReference type="InterPro" id="IPR015424">
    <property type="entry name" value="PyrdxlP-dep_Trfase"/>
</dbReference>
<evidence type="ECO:0000259" key="4">
    <source>
        <dbReference type="Pfam" id="PF00464"/>
    </source>
</evidence>
<protein>
    <recommendedName>
        <fullName evidence="4">Serine hydroxymethyltransferase-like domain-containing protein</fullName>
    </recommendedName>
</protein>
<dbReference type="PANTHER" id="PTHR11680">
    <property type="entry name" value="SERINE HYDROXYMETHYLTRANSFERASE"/>
    <property type="match status" value="1"/>
</dbReference>
<dbReference type="GO" id="GO:0004372">
    <property type="term" value="F:glycine hydroxymethyltransferase activity"/>
    <property type="evidence" value="ECO:0007669"/>
    <property type="project" value="UniProtKB-EC"/>
</dbReference>